<evidence type="ECO:0000313" key="1">
    <source>
        <dbReference type="EMBL" id="KAK4015165.1"/>
    </source>
</evidence>
<dbReference type="EMBL" id="JAOYFB010000005">
    <property type="protein sequence ID" value="KAK4015165.1"/>
    <property type="molecule type" value="Genomic_DNA"/>
</dbReference>
<comment type="caution">
    <text evidence="1">The sequence shown here is derived from an EMBL/GenBank/DDBJ whole genome shotgun (WGS) entry which is preliminary data.</text>
</comment>
<reference evidence="1 2" key="1">
    <citation type="journal article" date="2023" name="Nucleic Acids Res.">
        <title>The hologenome of Daphnia magna reveals possible DNA methylation and microbiome-mediated evolution of the host genome.</title>
        <authorList>
            <person name="Chaturvedi A."/>
            <person name="Li X."/>
            <person name="Dhandapani V."/>
            <person name="Marshall H."/>
            <person name="Kissane S."/>
            <person name="Cuenca-Cambronero M."/>
            <person name="Asole G."/>
            <person name="Calvet F."/>
            <person name="Ruiz-Romero M."/>
            <person name="Marangio P."/>
            <person name="Guigo R."/>
            <person name="Rago D."/>
            <person name="Mirbahai L."/>
            <person name="Eastwood N."/>
            <person name="Colbourne J.K."/>
            <person name="Zhou J."/>
            <person name="Mallon E."/>
            <person name="Orsini L."/>
        </authorList>
    </citation>
    <scope>NUCLEOTIDE SEQUENCE [LARGE SCALE GENOMIC DNA]</scope>
    <source>
        <strain evidence="1">LRV0_1</strain>
    </source>
</reference>
<proteinExistence type="predicted"/>
<keyword evidence="2" id="KW-1185">Reference proteome</keyword>
<sequence length="65" mass="7280">MSIGTLFLVIGRTKEGGGIGKSIERDILRAVERENAVRKMEDVQVCVFDQIIKQDGLNILAIQRH</sequence>
<dbReference type="Proteomes" id="UP001234178">
    <property type="component" value="Unassembled WGS sequence"/>
</dbReference>
<evidence type="ECO:0000313" key="2">
    <source>
        <dbReference type="Proteomes" id="UP001234178"/>
    </source>
</evidence>
<protein>
    <submittedName>
        <fullName evidence="1">Uncharacterized protein</fullName>
    </submittedName>
</protein>
<name>A0ABQ9ZQF3_9CRUS</name>
<accession>A0ABQ9ZQF3</accession>
<gene>
    <name evidence="1" type="ORF">OUZ56_030154</name>
</gene>
<organism evidence="1 2">
    <name type="scientific">Daphnia magna</name>
    <dbReference type="NCBI Taxonomy" id="35525"/>
    <lineage>
        <taxon>Eukaryota</taxon>
        <taxon>Metazoa</taxon>
        <taxon>Ecdysozoa</taxon>
        <taxon>Arthropoda</taxon>
        <taxon>Crustacea</taxon>
        <taxon>Branchiopoda</taxon>
        <taxon>Diplostraca</taxon>
        <taxon>Cladocera</taxon>
        <taxon>Anomopoda</taxon>
        <taxon>Daphniidae</taxon>
        <taxon>Daphnia</taxon>
    </lineage>
</organism>